<dbReference type="PANTHER" id="PTHR14392:SF8">
    <property type="entry name" value="PH DOMAIN-CONTAINING PROTEIN DDB_G0267786"/>
    <property type="match status" value="1"/>
</dbReference>
<evidence type="ECO:0000259" key="1">
    <source>
        <dbReference type="PROSITE" id="PS50003"/>
    </source>
</evidence>
<gene>
    <name evidence="2" type="ORF">FNF29_02658</name>
</gene>
<dbReference type="SMART" id="SM00233">
    <property type="entry name" value="PH"/>
    <property type="match status" value="1"/>
</dbReference>
<comment type="caution">
    <text evidence="2">The sequence shown here is derived from an EMBL/GenBank/DDBJ whole genome shotgun (WGS) entry which is preliminary data.</text>
</comment>
<dbReference type="PANTHER" id="PTHR14392">
    <property type="entry name" value="NIBAN FAMILY MEMBER"/>
    <property type="match status" value="1"/>
</dbReference>
<accession>A0A5A8CLX1</accession>
<dbReference type="Gene3D" id="2.30.29.30">
    <property type="entry name" value="Pleckstrin-homology domain (PH domain)/Phosphotyrosine-binding domain (PTB)"/>
    <property type="match status" value="1"/>
</dbReference>
<dbReference type="Proteomes" id="UP000323011">
    <property type="component" value="Unassembled WGS sequence"/>
</dbReference>
<evidence type="ECO:0000313" key="3">
    <source>
        <dbReference type="Proteomes" id="UP000323011"/>
    </source>
</evidence>
<reference evidence="2 3" key="1">
    <citation type="submission" date="2019-07" db="EMBL/GenBank/DDBJ databases">
        <title>Genomes of Cafeteria roenbergensis.</title>
        <authorList>
            <person name="Fischer M.G."/>
            <person name="Hackl T."/>
            <person name="Roman M."/>
        </authorList>
    </citation>
    <scope>NUCLEOTIDE SEQUENCE [LARGE SCALE GENOMIC DNA]</scope>
    <source>
        <strain evidence="2 3">BVI</strain>
    </source>
</reference>
<dbReference type="Pfam" id="PF00169">
    <property type="entry name" value="PH"/>
    <property type="match status" value="1"/>
</dbReference>
<proteinExistence type="predicted"/>
<dbReference type="PROSITE" id="PS50003">
    <property type="entry name" value="PH_DOMAIN"/>
    <property type="match status" value="1"/>
</dbReference>
<sequence>MGNQASTAGFSSERVVDVASNVMEAFGPLFVQAYAAATVRSLQEAHTRAAEGGQLPDALKLELMAPPIATEPLEKGWMVKLGAIKASWRRRFFVATNEADNFVVYYFERDEHADTPTRKRGAILPCGLRVRALRDEADRKLYGEHALCLDPGDGRRAWHLRCDSEAERSKWRAVLKYASLHAQPPLSADAVEAAAFCDAYERLRRRLGLWGWYRIDRCEPKQLTQLVCQLCRDRILHQALARLDAAGGAASKDGARVRQAALGELDRVVGAVVASAWQACKEAAAGRAESLREAATSNLPGAVKDLATGKEALRERVSRVLASAAAEATGPGLDHIVNAFLRPLYKAHKAVVQLFWAHMNAILDRGLKERELRAFFRNCRWQRGELLPAFRRVRAVTRGELPEDEAEARSLLQDMTTTWAELIELLQGVTLWEVERVFEESLIRQATWGVYCFVDAVETGPEWLDPAAALRQVTRAMAGDAVKRARRDMRDVLRLIYSPAVRRKAMRHPEVRDALAGSAVSAVAFRHRELQPPASEADEAAAALALDAAASAASGAAAAGAGATGTAAAAAAGTSTAASSADGIAPTSVGGSTRKAEKAVFDRTAAAAKATRQQFADAAWALDELIDATVDAVVESSQGLRITDTLGRLGKLPGSLGI</sequence>
<protein>
    <recommendedName>
        <fullName evidence="1">PH domain-containing protein</fullName>
    </recommendedName>
</protein>
<organism evidence="2 3">
    <name type="scientific">Cafeteria roenbergensis</name>
    <name type="common">Marine flagellate</name>
    <dbReference type="NCBI Taxonomy" id="33653"/>
    <lineage>
        <taxon>Eukaryota</taxon>
        <taxon>Sar</taxon>
        <taxon>Stramenopiles</taxon>
        <taxon>Bigyra</taxon>
        <taxon>Opalozoa</taxon>
        <taxon>Bicosoecida</taxon>
        <taxon>Cafeteriaceae</taxon>
        <taxon>Cafeteria</taxon>
    </lineage>
</organism>
<keyword evidence="3" id="KW-1185">Reference proteome</keyword>
<dbReference type="InterPro" id="IPR026088">
    <property type="entry name" value="Niban-like"/>
</dbReference>
<feature type="domain" description="PH" evidence="1">
    <location>
        <begin position="71"/>
        <end position="180"/>
    </location>
</feature>
<dbReference type="SUPFAM" id="SSF50729">
    <property type="entry name" value="PH domain-like"/>
    <property type="match status" value="1"/>
</dbReference>
<dbReference type="InterPro" id="IPR011993">
    <property type="entry name" value="PH-like_dom_sf"/>
</dbReference>
<dbReference type="InterPro" id="IPR001849">
    <property type="entry name" value="PH_domain"/>
</dbReference>
<dbReference type="AlphaFoldDB" id="A0A5A8CLX1"/>
<dbReference type="EMBL" id="VLTN01000013">
    <property type="protein sequence ID" value="KAA0154035.1"/>
    <property type="molecule type" value="Genomic_DNA"/>
</dbReference>
<name>A0A5A8CLX1_CAFRO</name>
<evidence type="ECO:0000313" key="2">
    <source>
        <dbReference type="EMBL" id="KAA0154035.1"/>
    </source>
</evidence>